<dbReference type="RefSeq" id="WP_073858816.1">
    <property type="nucleotide sequence ID" value="NZ_BAAATC010000006.1"/>
</dbReference>
<dbReference type="AlphaFoldDB" id="A0A1Q4H6T8"/>
<organism evidence="3 4">
    <name type="scientific">Mycolicibacterium diernhoferi</name>
    <dbReference type="NCBI Taxonomy" id="1801"/>
    <lineage>
        <taxon>Bacteria</taxon>
        <taxon>Bacillati</taxon>
        <taxon>Actinomycetota</taxon>
        <taxon>Actinomycetes</taxon>
        <taxon>Mycobacteriales</taxon>
        <taxon>Mycobacteriaceae</taxon>
        <taxon>Mycolicibacterium</taxon>
    </lineage>
</organism>
<name>A0A1Q4H6T8_9MYCO</name>
<keyword evidence="4" id="KW-1185">Reference proteome</keyword>
<proteinExistence type="predicted"/>
<evidence type="ECO:0000313" key="4">
    <source>
        <dbReference type="Proteomes" id="UP000220340"/>
    </source>
</evidence>
<feature type="transmembrane region" description="Helical" evidence="2">
    <location>
        <begin position="57"/>
        <end position="78"/>
    </location>
</feature>
<evidence type="ECO:0000256" key="1">
    <source>
        <dbReference type="SAM" id="MobiDB-lite"/>
    </source>
</evidence>
<evidence type="ECO:0008006" key="5">
    <source>
        <dbReference type="Google" id="ProtNLM"/>
    </source>
</evidence>
<keyword evidence="2" id="KW-0472">Membrane</keyword>
<gene>
    <name evidence="3" type="ORF">CRI78_07145</name>
</gene>
<keyword evidence="2" id="KW-0812">Transmembrane</keyword>
<accession>A0A1Q4H6T8</accession>
<protein>
    <recommendedName>
        <fullName evidence="5">Facilitated glucose transporter</fullName>
    </recommendedName>
</protein>
<dbReference type="STRING" id="1801.BRW64_23225"/>
<feature type="transmembrane region" description="Helical" evidence="2">
    <location>
        <begin position="117"/>
        <end position="137"/>
    </location>
</feature>
<keyword evidence="2" id="KW-1133">Transmembrane helix</keyword>
<evidence type="ECO:0000313" key="3">
    <source>
        <dbReference type="EMBL" id="PEG55335.1"/>
    </source>
</evidence>
<reference evidence="3 4" key="1">
    <citation type="submission" date="2017-10" db="EMBL/GenBank/DDBJ databases">
        <title>The new phylogeny of genus Mycobacterium.</title>
        <authorList>
            <person name="Tortoli E."/>
            <person name="Trovato A."/>
            <person name="Cirillo D.M."/>
        </authorList>
    </citation>
    <scope>NUCLEOTIDE SEQUENCE [LARGE SCALE GENOMIC DNA]</scope>
    <source>
        <strain evidence="3 4">IP141170001</strain>
    </source>
</reference>
<feature type="transmembrane region" description="Helical" evidence="2">
    <location>
        <begin position="85"/>
        <end position="105"/>
    </location>
</feature>
<comment type="caution">
    <text evidence="3">The sequence shown here is derived from an EMBL/GenBank/DDBJ whole genome shotgun (WGS) entry which is preliminary data.</text>
</comment>
<feature type="region of interest" description="Disordered" evidence="1">
    <location>
        <begin position="1"/>
        <end position="21"/>
    </location>
</feature>
<dbReference type="OrthoDB" id="4774349at2"/>
<dbReference type="Proteomes" id="UP000220340">
    <property type="component" value="Unassembled WGS sequence"/>
</dbReference>
<evidence type="ECO:0000256" key="2">
    <source>
        <dbReference type="SAM" id="Phobius"/>
    </source>
</evidence>
<sequence length="146" mass="14979">MGRRLSGRPARQHPDLTAEPSDGPAWLPPVVLALLAVDGVLSALTAAFLLPLRLGSVPFPISMLITGAVNAALVWAALHWTTSVRVAALPLWTWLATVLALTFGGPGNDLVFGGAGVMGYAVLPFIAVGALPAAALLRRAARGSAV</sequence>
<feature type="transmembrane region" description="Helical" evidence="2">
    <location>
        <begin position="30"/>
        <end position="51"/>
    </location>
</feature>
<dbReference type="EMBL" id="PDCR01000007">
    <property type="protein sequence ID" value="PEG55335.1"/>
    <property type="molecule type" value="Genomic_DNA"/>
</dbReference>